<evidence type="ECO:0000256" key="2">
    <source>
        <dbReference type="ARBA" id="ARBA00022448"/>
    </source>
</evidence>
<feature type="transmembrane region" description="Helical" evidence="7">
    <location>
        <begin position="327"/>
        <end position="344"/>
    </location>
</feature>
<evidence type="ECO:0000256" key="3">
    <source>
        <dbReference type="ARBA" id="ARBA00022692"/>
    </source>
</evidence>
<feature type="transmembrane region" description="Helical" evidence="7">
    <location>
        <begin position="236"/>
        <end position="259"/>
    </location>
</feature>
<keyword evidence="6 7" id="KW-0472">Membrane</keyword>
<feature type="transmembrane region" description="Helical" evidence="7">
    <location>
        <begin position="137"/>
        <end position="156"/>
    </location>
</feature>
<evidence type="ECO:0000256" key="1">
    <source>
        <dbReference type="ARBA" id="ARBA00004141"/>
    </source>
</evidence>
<sequence>MYITRTPAGAARIPISRIRMKRFLQVLFWSLIPAAFIGPGTVTTAASAGAKFGYGLLWALTFSTIATVVLQEASARVTVVSGRNLAEAIRDRFRGGAMGLLVVLLVLGAIVLGNAAYEAGNVLGAAAGAALGSPIPARAATVLIVLVAFAVLWVGTPKVVTNVLAATVGVMGVTFLVTAVMLRPPVGEVLRGSLVPSAPPGSGLLLLGLVGTTVVPYNLFLGSAAARGQNLREIRFGLTVAVVLGGFISMGILVAGAGLQGTFGYEAVSAMLSGRLGGWAGAMFAWGLFAAGFSSAITAPLAAAVTAASLFEDGSGRWHARGPRYRAVWMGVLAVGAGFGLAGVPPIPAIILAQALNGVVLPFAAVFLLVVVNDRALMGDDGINRPATNVVMSAVVAATLVLGVSGVLKAAASAFGGAPTEGRILATAGVIAGVLLVPLLLWVRRARAGQPAA</sequence>
<name>A0A6J4MQA5_9BACT</name>
<evidence type="ECO:0000256" key="5">
    <source>
        <dbReference type="ARBA" id="ARBA00022989"/>
    </source>
</evidence>
<keyword evidence="2" id="KW-0813">Transport</keyword>
<dbReference type="EMBL" id="CADCTV010000854">
    <property type="protein sequence ID" value="CAA9365776.1"/>
    <property type="molecule type" value="Genomic_DNA"/>
</dbReference>
<dbReference type="PANTHER" id="PTHR11706">
    <property type="entry name" value="SOLUTE CARRIER PROTEIN FAMILY 11 MEMBER"/>
    <property type="match status" value="1"/>
</dbReference>
<feature type="transmembrane region" description="Helical" evidence="7">
    <location>
        <begin position="55"/>
        <end position="75"/>
    </location>
</feature>
<protein>
    <submittedName>
        <fullName evidence="8">Manganese transport protein MntH</fullName>
    </submittedName>
</protein>
<dbReference type="GO" id="GO:0015086">
    <property type="term" value="F:cadmium ion transmembrane transporter activity"/>
    <property type="evidence" value="ECO:0007669"/>
    <property type="project" value="TreeGrafter"/>
</dbReference>
<feature type="transmembrane region" description="Helical" evidence="7">
    <location>
        <begin position="96"/>
        <end position="117"/>
    </location>
</feature>
<keyword evidence="3 7" id="KW-0812">Transmembrane</keyword>
<evidence type="ECO:0000256" key="4">
    <source>
        <dbReference type="ARBA" id="ARBA00022847"/>
    </source>
</evidence>
<dbReference type="PANTHER" id="PTHR11706:SF33">
    <property type="entry name" value="NATURAL RESISTANCE-ASSOCIATED MACROPHAGE PROTEIN 2"/>
    <property type="match status" value="1"/>
</dbReference>
<dbReference type="Pfam" id="PF01566">
    <property type="entry name" value="Nramp"/>
    <property type="match status" value="1"/>
</dbReference>
<gene>
    <name evidence="8" type="ORF">AVDCRST_MAG89-4081</name>
</gene>
<feature type="transmembrane region" description="Helical" evidence="7">
    <location>
        <begin position="424"/>
        <end position="443"/>
    </location>
</feature>
<dbReference type="GO" id="GO:0034755">
    <property type="term" value="P:iron ion transmembrane transport"/>
    <property type="evidence" value="ECO:0007669"/>
    <property type="project" value="TreeGrafter"/>
</dbReference>
<evidence type="ECO:0000313" key="8">
    <source>
        <dbReference type="EMBL" id="CAA9365776.1"/>
    </source>
</evidence>
<keyword evidence="5 7" id="KW-1133">Transmembrane helix</keyword>
<dbReference type="InterPro" id="IPR001046">
    <property type="entry name" value="NRAMP_fam"/>
</dbReference>
<feature type="transmembrane region" description="Helical" evidence="7">
    <location>
        <begin position="279"/>
        <end position="306"/>
    </location>
</feature>
<dbReference type="GO" id="GO:0005384">
    <property type="term" value="F:manganese ion transmembrane transporter activity"/>
    <property type="evidence" value="ECO:0007669"/>
    <property type="project" value="TreeGrafter"/>
</dbReference>
<feature type="transmembrane region" description="Helical" evidence="7">
    <location>
        <begin position="390"/>
        <end position="412"/>
    </location>
</feature>
<dbReference type="GO" id="GO:0005886">
    <property type="term" value="C:plasma membrane"/>
    <property type="evidence" value="ECO:0007669"/>
    <property type="project" value="TreeGrafter"/>
</dbReference>
<evidence type="ECO:0000256" key="6">
    <source>
        <dbReference type="ARBA" id="ARBA00023136"/>
    </source>
</evidence>
<keyword evidence="4" id="KW-0769">Symport</keyword>
<dbReference type="GO" id="GO:0015293">
    <property type="term" value="F:symporter activity"/>
    <property type="evidence" value="ECO:0007669"/>
    <property type="project" value="UniProtKB-KW"/>
</dbReference>
<feature type="transmembrane region" description="Helical" evidence="7">
    <location>
        <begin position="202"/>
        <end position="224"/>
    </location>
</feature>
<comment type="subcellular location">
    <subcellularLocation>
        <location evidence="1">Membrane</location>
        <topology evidence="1">Multi-pass membrane protein</topology>
    </subcellularLocation>
</comment>
<evidence type="ECO:0000256" key="7">
    <source>
        <dbReference type="SAM" id="Phobius"/>
    </source>
</evidence>
<dbReference type="PRINTS" id="PR00447">
    <property type="entry name" value="NATRESASSCMP"/>
</dbReference>
<feature type="transmembrane region" description="Helical" evidence="7">
    <location>
        <begin position="350"/>
        <end position="370"/>
    </location>
</feature>
<reference evidence="8" key="1">
    <citation type="submission" date="2020-02" db="EMBL/GenBank/DDBJ databases">
        <authorList>
            <person name="Meier V. D."/>
        </authorList>
    </citation>
    <scope>NUCLEOTIDE SEQUENCE</scope>
    <source>
        <strain evidence="8">AVDCRST_MAG89</strain>
    </source>
</reference>
<feature type="transmembrane region" description="Helical" evidence="7">
    <location>
        <begin position="163"/>
        <end position="182"/>
    </location>
</feature>
<organism evidence="8">
    <name type="scientific">uncultured Gemmatimonadota bacterium</name>
    <dbReference type="NCBI Taxonomy" id="203437"/>
    <lineage>
        <taxon>Bacteria</taxon>
        <taxon>Pseudomonadati</taxon>
        <taxon>Gemmatimonadota</taxon>
        <taxon>environmental samples</taxon>
    </lineage>
</organism>
<dbReference type="AlphaFoldDB" id="A0A6J4MQA5"/>
<proteinExistence type="predicted"/>
<accession>A0A6J4MQA5</accession>
<dbReference type="NCBIfam" id="NF037982">
    <property type="entry name" value="Nramp_1"/>
    <property type="match status" value="1"/>
</dbReference>